<comment type="caution">
    <text evidence="1">The sequence shown here is derived from an EMBL/GenBank/DDBJ whole genome shotgun (WGS) entry which is preliminary data.</text>
</comment>
<dbReference type="EMBL" id="JBDJPC010000004">
    <property type="protein sequence ID" value="KAL1506555.1"/>
    <property type="molecule type" value="Genomic_DNA"/>
</dbReference>
<accession>A0ABD1F2F8</accession>
<protein>
    <submittedName>
        <fullName evidence="1">Uncharacterized protein</fullName>
    </submittedName>
</protein>
<gene>
    <name evidence="1" type="ORF">ABEB36_005896</name>
</gene>
<sequence length="107" mass="12605">MYLQLLTEIHIYTTYVLILKIYDPVLEGYRQKKSLISKNHVYFPHKTVLPTRESDWPVVHKKKEKPRWDVKMAVLIEEHILPSQLGYINIGDNVDLVNDMAEKEADV</sequence>
<organism evidence="1 2">
    <name type="scientific">Hypothenemus hampei</name>
    <name type="common">Coffee berry borer</name>
    <dbReference type="NCBI Taxonomy" id="57062"/>
    <lineage>
        <taxon>Eukaryota</taxon>
        <taxon>Metazoa</taxon>
        <taxon>Ecdysozoa</taxon>
        <taxon>Arthropoda</taxon>
        <taxon>Hexapoda</taxon>
        <taxon>Insecta</taxon>
        <taxon>Pterygota</taxon>
        <taxon>Neoptera</taxon>
        <taxon>Endopterygota</taxon>
        <taxon>Coleoptera</taxon>
        <taxon>Polyphaga</taxon>
        <taxon>Cucujiformia</taxon>
        <taxon>Curculionidae</taxon>
        <taxon>Scolytinae</taxon>
        <taxon>Hypothenemus</taxon>
    </lineage>
</organism>
<evidence type="ECO:0000313" key="2">
    <source>
        <dbReference type="Proteomes" id="UP001566132"/>
    </source>
</evidence>
<dbReference type="AlphaFoldDB" id="A0ABD1F2F8"/>
<proteinExistence type="predicted"/>
<dbReference type="Proteomes" id="UP001566132">
    <property type="component" value="Unassembled WGS sequence"/>
</dbReference>
<evidence type="ECO:0000313" key="1">
    <source>
        <dbReference type="EMBL" id="KAL1506555.1"/>
    </source>
</evidence>
<reference evidence="1 2" key="1">
    <citation type="submission" date="2024-05" db="EMBL/GenBank/DDBJ databases">
        <title>Genetic variation in Jamaican populations of the coffee berry borer (Hypothenemus hampei).</title>
        <authorList>
            <person name="Errbii M."/>
            <person name="Myrie A."/>
        </authorList>
    </citation>
    <scope>NUCLEOTIDE SEQUENCE [LARGE SCALE GENOMIC DNA]</scope>
    <source>
        <strain evidence="1">JA-Hopewell-2020-01-JO</strain>
        <tissue evidence="1">Whole body</tissue>
    </source>
</reference>
<keyword evidence="2" id="KW-1185">Reference proteome</keyword>
<name>A0ABD1F2F8_HYPHA</name>